<dbReference type="InterPro" id="IPR009078">
    <property type="entry name" value="Ferritin-like_SF"/>
</dbReference>
<dbReference type="PRINTS" id="PR01346">
    <property type="entry name" value="HELNAPAPROT"/>
</dbReference>
<dbReference type="InterPro" id="IPR008331">
    <property type="entry name" value="Ferritin_DPS_dom"/>
</dbReference>
<feature type="compositionally biased region" description="Low complexity" evidence="3">
    <location>
        <begin position="1"/>
        <end position="26"/>
    </location>
</feature>
<evidence type="ECO:0000313" key="5">
    <source>
        <dbReference type="EMBL" id="RAK70523.1"/>
    </source>
</evidence>
<evidence type="ECO:0000259" key="4">
    <source>
        <dbReference type="Pfam" id="PF00210"/>
    </source>
</evidence>
<dbReference type="GO" id="GO:0016722">
    <property type="term" value="F:oxidoreductase activity, acting on metal ions"/>
    <property type="evidence" value="ECO:0007669"/>
    <property type="project" value="InterPro"/>
</dbReference>
<evidence type="ECO:0000256" key="2">
    <source>
        <dbReference type="RuleBase" id="RU003875"/>
    </source>
</evidence>
<evidence type="ECO:0000256" key="3">
    <source>
        <dbReference type="SAM" id="MobiDB-lite"/>
    </source>
</evidence>
<dbReference type="Gene3D" id="1.20.1260.10">
    <property type="match status" value="1"/>
</dbReference>
<comment type="caution">
    <text evidence="5">The sequence shown here is derived from an EMBL/GenBank/DDBJ whole genome shotgun (WGS) entry which is preliminary data.</text>
</comment>
<dbReference type="OrthoDB" id="9797023at2"/>
<protein>
    <submittedName>
        <fullName evidence="5">DNA starvation/stationary phase protection protein</fullName>
    </submittedName>
</protein>
<dbReference type="InterPro" id="IPR002177">
    <property type="entry name" value="DPS_DNA-bd"/>
</dbReference>
<dbReference type="CDD" id="cd01043">
    <property type="entry name" value="DPS"/>
    <property type="match status" value="1"/>
</dbReference>
<organism evidence="5 6">
    <name type="scientific">Hymenobacter edaphi</name>
    <dbReference type="NCBI Taxonomy" id="2211146"/>
    <lineage>
        <taxon>Bacteria</taxon>
        <taxon>Pseudomonadati</taxon>
        <taxon>Bacteroidota</taxon>
        <taxon>Cytophagia</taxon>
        <taxon>Cytophagales</taxon>
        <taxon>Hymenobacteraceae</taxon>
        <taxon>Hymenobacter</taxon>
    </lineage>
</organism>
<comment type="similarity">
    <text evidence="1 2">Belongs to the Dps family.</text>
</comment>
<dbReference type="GO" id="GO:0008199">
    <property type="term" value="F:ferric iron binding"/>
    <property type="evidence" value="ECO:0007669"/>
    <property type="project" value="InterPro"/>
</dbReference>
<accession>A0A328BTY2</accession>
<sequence length="243" mass="26607">MATKATPAKKAPAAPAPRVAAAKKAASSNGKADTAKAAQAADIDAPVRPVDRNQPLVQPILNQQKNAPAPLQKYGTVAQRLPIGLSEQVRQESVTMLNQLLADTITLRDMYKKHHWQVVGPTFYQLHLLYDKHYEEQSELVDTIAERIQILGGVAIAMAADVAELTSIPRPPKDREEAPVQVSRLLEAHQIMLKNCHDFAKRADDSGDDGTNDLVVSDVMRANEMQVWFVSEHVVNTPLAKAD</sequence>
<evidence type="ECO:0000313" key="6">
    <source>
        <dbReference type="Proteomes" id="UP000248553"/>
    </source>
</evidence>
<dbReference type="PROSITE" id="PS00819">
    <property type="entry name" value="DPS_2"/>
    <property type="match status" value="1"/>
</dbReference>
<dbReference type="InterPro" id="IPR012347">
    <property type="entry name" value="Ferritin-like"/>
</dbReference>
<dbReference type="PANTHER" id="PTHR42932">
    <property type="entry name" value="GENERAL STRESS PROTEIN 20U"/>
    <property type="match status" value="1"/>
</dbReference>
<dbReference type="AlphaFoldDB" id="A0A328BTY2"/>
<feature type="region of interest" description="Disordered" evidence="3">
    <location>
        <begin position="1"/>
        <end position="44"/>
    </location>
</feature>
<gene>
    <name evidence="5" type="ORF">DLM85_06730</name>
</gene>
<feature type="compositionally biased region" description="Low complexity" evidence="3">
    <location>
        <begin position="35"/>
        <end position="44"/>
    </location>
</feature>
<dbReference type="Proteomes" id="UP000248553">
    <property type="component" value="Unassembled WGS sequence"/>
</dbReference>
<reference evidence="6" key="1">
    <citation type="submission" date="2018-05" db="EMBL/GenBank/DDBJ databases">
        <authorList>
            <person name="Nie L."/>
        </authorList>
    </citation>
    <scope>NUCLEOTIDE SEQUENCE [LARGE SCALE GENOMIC DNA]</scope>
    <source>
        <strain evidence="6">NL</strain>
    </source>
</reference>
<dbReference type="EMBL" id="QHKM01000001">
    <property type="protein sequence ID" value="RAK70523.1"/>
    <property type="molecule type" value="Genomic_DNA"/>
</dbReference>
<proteinExistence type="inferred from homology"/>
<feature type="domain" description="Ferritin/DPS" evidence="4">
    <location>
        <begin position="96"/>
        <end position="238"/>
    </location>
</feature>
<dbReference type="InterPro" id="IPR023188">
    <property type="entry name" value="DPS_DNA-bd_CS"/>
</dbReference>
<dbReference type="SUPFAM" id="SSF47240">
    <property type="entry name" value="Ferritin-like"/>
    <property type="match status" value="1"/>
</dbReference>
<evidence type="ECO:0000256" key="1">
    <source>
        <dbReference type="ARBA" id="ARBA00009497"/>
    </source>
</evidence>
<keyword evidence="6" id="KW-1185">Reference proteome</keyword>
<dbReference type="RefSeq" id="WP_111477273.1">
    <property type="nucleotide sequence ID" value="NZ_QHKM01000001.1"/>
</dbReference>
<dbReference type="PROSITE" id="PS00818">
    <property type="entry name" value="DPS_1"/>
    <property type="match status" value="1"/>
</dbReference>
<dbReference type="Pfam" id="PF00210">
    <property type="entry name" value="Ferritin"/>
    <property type="match status" value="1"/>
</dbReference>
<name>A0A328BTY2_9BACT</name>
<dbReference type="PANTHER" id="PTHR42932:SF1">
    <property type="entry name" value="GENERAL STRESS PROTEIN 20U"/>
    <property type="match status" value="1"/>
</dbReference>